<dbReference type="Proteomes" id="UP001164250">
    <property type="component" value="Chromosome 13"/>
</dbReference>
<reference evidence="2" key="1">
    <citation type="journal article" date="2023" name="G3 (Bethesda)">
        <title>Genome assembly and association tests identify interacting loci associated with vigor, precocity, and sex in interspecific pistachio rootstocks.</title>
        <authorList>
            <person name="Palmer W."/>
            <person name="Jacygrad E."/>
            <person name="Sagayaradj S."/>
            <person name="Cavanaugh K."/>
            <person name="Han R."/>
            <person name="Bertier L."/>
            <person name="Beede B."/>
            <person name="Kafkas S."/>
            <person name="Golino D."/>
            <person name="Preece J."/>
            <person name="Michelmore R."/>
        </authorList>
    </citation>
    <scope>NUCLEOTIDE SEQUENCE [LARGE SCALE GENOMIC DNA]</scope>
</reference>
<accession>A0ACC1A142</accession>
<dbReference type="EMBL" id="CM047909">
    <property type="protein sequence ID" value="KAJ0080017.1"/>
    <property type="molecule type" value="Genomic_DNA"/>
</dbReference>
<sequence length="68" mass="7419">MASNVSISRLLICFFLFTITLLFPPLVALVERNLSGNLNMTKFSTSHPKVKSCLNHPGHPGSSGMNKC</sequence>
<protein>
    <submittedName>
        <fullName evidence="1">Uncharacterized protein</fullName>
    </submittedName>
</protein>
<comment type="caution">
    <text evidence="1">The sequence shown here is derived from an EMBL/GenBank/DDBJ whole genome shotgun (WGS) entry which is preliminary data.</text>
</comment>
<name>A0ACC1A142_9ROSI</name>
<gene>
    <name evidence="1" type="ORF">Patl1_23490</name>
</gene>
<evidence type="ECO:0000313" key="1">
    <source>
        <dbReference type="EMBL" id="KAJ0080017.1"/>
    </source>
</evidence>
<keyword evidence="2" id="KW-1185">Reference proteome</keyword>
<proteinExistence type="predicted"/>
<evidence type="ECO:0000313" key="2">
    <source>
        <dbReference type="Proteomes" id="UP001164250"/>
    </source>
</evidence>
<organism evidence="1 2">
    <name type="scientific">Pistacia atlantica</name>
    <dbReference type="NCBI Taxonomy" id="434234"/>
    <lineage>
        <taxon>Eukaryota</taxon>
        <taxon>Viridiplantae</taxon>
        <taxon>Streptophyta</taxon>
        <taxon>Embryophyta</taxon>
        <taxon>Tracheophyta</taxon>
        <taxon>Spermatophyta</taxon>
        <taxon>Magnoliopsida</taxon>
        <taxon>eudicotyledons</taxon>
        <taxon>Gunneridae</taxon>
        <taxon>Pentapetalae</taxon>
        <taxon>rosids</taxon>
        <taxon>malvids</taxon>
        <taxon>Sapindales</taxon>
        <taxon>Anacardiaceae</taxon>
        <taxon>Pistacia</taxon>
    </lineage>
</organism>